<comment type="similarity">
    <text evidence="2">Belongs to the universal ribosomal protein uL29 family.</text>
</comment>
<evidence type="ECO:0000256" key="1">
    <source>
        <dbReference type="ARBA" id="ARBA00004173"/>
    </source>
</evidence>
<evidence type="ECO:0000313" key="9">
    <source>
        <dbReference type="EMBL" id="RHZ01073.1"/>
    </source>
</evidence>
<dbReference type="Proteomes" id="UP000284702">
    <property type="component" value="Unassembled WGS sequence"/>
</dbReference>
<dbReference type="GO" id="GO:0003735">
    <property type="term" value="F:structural constituent of ribosome"/>
    <property type="evidence" value="ECO:0007669"/>
    <property type="project" value="InterPro"/>
</dbReference>
<evidence type="ECO:0000256" key="4">
    <source>
        <dbReference type="ARBA" id="ARBA00023128"/>
    </source>
</evidence>
<dbReference type="EMBL" id="QUTD01000742">
    <property type="protein sequence ID" value="RHY78992.1"/>
    <property type="molecule type" value="Genomic_DNA"/>
</dbReference>
<dbReference type="CDD" id="cd00427">
    <property type="entry name" value="Ribosomal_L29_HIP"/>
    <property type="match status" value="1"/>
</dbReference>
<dbReference type="EMBL" id="QUTG01000872">
    <property type="protein sequence ID" value="RHZ01073.1"/>
    <property type="molecule type" value="Genomic_DNA"/>
</dbReference>
<dbReference type="Proteomes" id="UP000285430">
    <property type="component" value="Unassembled WGS sequence"/>
</dbReference>
<evidence type="ECO:0000256" key="3">
    <source>
        <dbReference type="ARBA" id="ARBA00022980"/>
    </source>
</evidence>
<evidence type="ECO:0000313" key="10">
    <source>
        <dbReference type="EMBL" id="RHZ03776.1"/>
    </source>
</evidence>
<dbReference type="InterPro" id="IPR038340">
    <property type="entry name" value="MRP-L47_sf"/>
</dbReference>
<dbReference type="InterPro" id="IPR036049">
    <property type="entry name" value="Ribosomal_uL29_sf"/>
</dbReference>
<evidence type="ECO:0000313" key="11">
    <source>
        <dbReference type="EMBL" id="RQM27952.1"/>
    </source>
</evidence>
<feature type="compositionally biased region" description="Acidic residues" evidence="7">
    <location>
        <begin position="151"/>
        <end position="160"/>
    </location>
</feature>
<keyword evidence="13" id="KW-1185">Reference proteome</keyword>
<dbReference type="Proteomes" id="UP000285712">
    <property type="component" value="Unassembled WGS sequence"/>
</dbReference>
<dbReference type="InterPro" id="IPR010729">
    <property type="entry name" value="Ribosomal_uL29_mit"/>
</dbReference>
<comment type="subcellular location">
    <subcellularLocation>
        <location evidence="1">Mitochondrion</location>
    </subcellularLocation>
</comment>
<evidence type="ECO:0000313" key="15">
    <source>
        <dbReference type="Proteomes" id="UP000285712"/>
    </source>
</evidence>
<dbReference type="InterPro" id="IPR001854">
    <property type="entry name" value="Ribosomal_uL29"/>
</dbReference>
<evidence type="ECO:0000256" key="2">
    <source>
        <dbReference type="ARBA" id="ARBA00009254"/>
    </source>
</evidence>
<accession>A0A397EA71</accession>
<evidence type="ECO:0000313" key="13">
    <source>
        <dbReference type="Proteomes" id="UP000284702"/>
    </source>
</evidence>
<reference evidence="12 14" key="2">
    <citation type="submission" date="2018-08" db="EMBL/GenBank/DDBJ databases">
        <title>Aphanomyces genome sequencing and annotation.</title>
        <authorList>
            <person name="Minardi D."/>
            <person name="Oidtmann B."/>
            <person name="Van Der Giezen M."/>
            <person name="Studholme D.J."/>
        </authorList>
    </citation>
    <scope>NUCLEOTIDE SEQUENCE [LARGE SCALE GENOMIC DNA]</scope>
    <source>
        <strain evidence="8 12">D2</strain>
        <strain evidence="10 14">Da</strain>
        <strain evidence="9 15">Sv</strain>
    </source>
</reference>
<evidence type="ECO:0000256" key="6">
    <source>
        <dbReference type="ARBA" id="ARBA00035289"/>
    </source>
</evidence>
<evidence type="ECO:0000313" key="8">
    <source>
        <dbReference type="EMBL" id="RHY78992.1"/>
    </source>
</evidence>
<reference evidence="11 13" key="1">
    <citation type="submission" date="2018-07" db="EMBL/GenBank/DDBJ databases">
        <title>Annotation of Aphanomyces astaci genome assembly.</title>
        <authorList>
            <person name="Studholme D.J."/>
        </authorList>
    </citation>
    <scope>NUCLEOTIDE SEQUENCE [LARGE SCALE GENOMIC DNA]</scope>
    <source>
        <strain evidence="11">Pc</strain>
    </source>
</reference>
<evidence type="ECO:0000256" key="5">
    <source>
        <dbReference type="ARBA" id="ARBA00023274"/>
    </source>
</evidence>
<dbReference type="EMBL" id="QUTH01007872">
    <property type="protein sequence ID" value="RHZ03776.1"/>
    <property type="molecule type" value="Genomic_DNA"/>
</dbReference>
<dbReference type="VEuPathDB" id="FungiDB:H257_14995"/>
<comment type="caution">
    <text evidence="8">The sequence shown here is derived from an EMBL/GenBank/DDBJ whole genome shotgun (WGS) entry which is preliminary data.</text>
</comment>
<evidence type="ECO:0000313" key="12">
    <source>
        <dbReference type="Proteomes" id="UP000266643"/>
    </source>
</evidence>
<keyword evidence="3" id="KW-0689">Ribosomal protein</keyword>
<keyword evidence="4" id="KW-0496">Mitochondrion</keyword>
<dbReference type="Gene3D" id="6.10.330.20">
    <property type="match status" value="1"/>
</dbReference>
<dbReference type="Pfam" id="PF06984">
    <property type="entry name" value="MRP-L47"/>
    <property type="match status" value="1"/>
</dbReference>
<dbReference type="EMBL" id="MZMZ02001912">
    <property type="protein sequence ID" value="RQM27952.1"/>
    <property type="molecule type" value="Genomic_DNA"/>
</dbReference>
<gene>
    <name evidence="11" type="ORF">B5M09_000865</name>
    <name evidence="8" type="ORF">DYB30_003382</name>
    <name evidence="9" type="ORF">DYB35_005404</name>
    <name evidence="10" type="ORF">DYB37_004730</name>
</gene>
<evidence type="ECO:0000313" key="14">
    <source>
        <dbReference type="Proteomes" id="UP000285430"/>
    </source>
</evidence>
<organism evidence="8 12">
    <name type="scientific">Aphanomyces astaci</name>
    <name type="common">Crayfish plague agent</name>
    <dbReference type="NCBI Taxonomy" id="112090"/>
    <lineage>
        <taxon>Eukaryota</taxon>
        <taxon>Sar</taxon>
        <taxon>Stramenopiles</taxon>
        <taxon>Oomycota</taxon>
        <taxon>Saprolegniomycetes</taxon>
        <taxon>Saprolegniales</taxon>
        <taxon>Verrucalvaceae</taxon>
        <taxon>Aphanomyces</taxon>
    </lineage>
</organism>
<dbReference type="PANTHER" id="PTHR21183">
    <property type="entry name" value="RIBOSOMAL PROTEIN L47, MITOCHONDRIAL-RELATED"/>
    <property type="match status" value="1"/>
</dbReference>
<dbReference type="Proteomes" id="UP000266643">
    <property type="component" value="Unassembled WGS sequence"/>
</dbReference>
<keyword evidence="5" id="KW-0687">Ribonucleoprotein</keyword>
<dbReference type="GO" id="GO:0005762">
    <property type="term" value="C:mitochondrial large ribosomal subunit"/>
    <property type="evidence" value="ECO:0007669"/>
    <property type="project" value="TreeGrafter"/>
</dbReference>
<feature type="region of interest" description="Disordered" evidence="7">
    <location>
        <begin position="141"/>
        <end position="160"/>
    </location>
</feature>
<dbReference type="AlphaFoldDB" id="A0A397EA71"/>
<dbReference type="PANTHER" id="PTHR21183:SF18">
    <property type="entry name" value="LARGE RIBOSOMAL SUBUNIT PROTEIN UL29M"/>
    <property type="match status" value="1"/>
</dbReference>
<evidence type="ECO:0000256" key="7">
    <source>
        <dbReference type="SAM" id="MobiDB-lite"/>
    </source>
</evidence>
<protein>
    <recommendedName>
        <fullName evidence="6">Large ribosomal subunit protein uL29m</fullName>
    </recommendedName>
</protein>
<dbReference type="GO" id="GO:0032543">
    <property type="term" value="P:mitochondrial translation"/>
    <property type="evidence" value="ECO:0007669"/>
    <property type="project" value="TreeGrafter"/>
</dbReference>
<proteinExistence type="inferred from homology"/>
<dbReference type="SUPFAM" id="SSF46561">
    <property type="entry name" value="Ribosomal protein L29 (L29p)"/>
    <property type="match status" value="1"/>
</dbReference>
<name>A0A397EA71_APHAT</name>
<sequence>MLRRVLQVQTSAFTARSISSSATLFAKPSASGAATAKKAALTGTIDQFFPTSGVVDGKKVKRGPPVVGGDWKAWMLRNKSTDDLHKLWYVLLKERNALLTEQAECHTKNMVFPNPFRKSKVRKSMARIKLVLHERSNIYQHNLAASAPPSTEDDEDEVKA</sequence>